<evidence type="ECO:0000313" key="2">
    <source>
        <dbReference type="Proteomes" id="UP000775213"/>
    </source>
</evidence>
<name>A0AAV7H535_DENCH</name>
<keyword evidence="2" id="KW-1185">Reference proteome</keyword>
<proteinExistence type="predicted"/>
<dbReference type="AlphaFoldDB" id="A0AAV7H535"/>
<protein>
    <submittedName>
        <fullName evidence="1">Uncharacterized protein</fullName>
    </submittedName>
</protein>
<dbReference type="Proteomes" id="UP000775213">
    <property type="component" value="Unassembled WGS sequence"/>
</dbReference>
<dbReference type="EMBL" id="JAGFBR010000009">
    <property type="protein sequence ID" value="KAH0462638.1"/>
    <property type="molecule type" value="Genomic_DNA"/>
</dbReference>
<evidence type="ECO:0000313" key="1">
    <source>
        <dbReference type="EMBL" id="KAH0462638.1"/>
    </source>
</evidence>
<organism evidence="1 2">
    <name type="scientific">Dendrobium chrysotoxum</name>
    <name type="common">Orchid</name>
    <dbReference type="NCBI Taxonomy" id="161865"/>
    <lineage>
        <taxon>Eukaryota</taxon>
        <taxon>Viridiplantae</taxon>
        <taxon>Streptophyta</taxon>
        <taxon>Embryophyta</taxon>
        <taxon>Tracheophyta</taxon>
        <taxon>Spermatophyta</taxon>
        <taxon>Magnoliopsida</taxon>
        <taxon>Liliopsida</taxon>
        <taxon>Asparagales</taxon>
        <taxon>Orchidaceae</taxon>
        <taxon>Epidendroideae</taxon>
        <taxon>Malaxideae</taxon>
        <taxon>Dendrobiinae</taxon>
        <taxon>Dendrobium</taxon>
    </lineage>
</organism>
<sequence length="178" mass="20381">MSPDTKFAFHIVISPLSASTEVYFRGLIHEDKGFERQFIESSRSPVTKALFMRTKVLRGNSLKVHGLLSPNKFALKKFSPFVVGLIHEYKGFDSQFIESSMAPDTKFAFHSVISPLTASTEVYFRGGIQYENPDFEDYVLQLTQSWKHSAAAFFETYHFSLILNLIAQFINDLFSRTF</sequence>
<accession>A0AAV7H535</accession>
<reference evidence="1 2" key="1">
    <citation type="journal article" date="2021" name="Hortic Res">
        <title>Chromosome-scale assembly of the Dendrobium chrysotoxum genome enhances the understanding of orchid evolution.</title>
        <authorList>
            <person name="Zhang Y."/>
            <person name="Zhang G.Q."/>
            <person name="Zhang D."/>
            <person name="Liu X.D."/>
            <person name="Xu X.Y."/>
            <person name="Sun W.H."/>
            <person name="Yu X."/>
            <person name="Zhu X."/>
            <person name="Wang Z.W."/>
            <person name="Zhao X."/>
            <person name="Zhong W.Y."/>
            <person name="Chen H."/>
            <person name="Yin W.L."/>
            <person name="Huang T."/>
            <person name="Niu S.C."/>
            <person name="Liu Z.J."/>
        </authorList>
    </citation>
    <scope>NUCLEOTIDE SEQUENCE [LARGE SCALE GENOMIC DNA]</scope>
    <source>
        <strain evidence="1">Lindl</strain>
    </source>
</reference>
<comment type="caution">
    <text evidence="1">The sequence shown here is derived from an EMBL/GenBank/DDBJ whole genome shotgun (WGS) entry which is preliminary data.</text>
</comment>
<gene>
    <name evidence="1" type="ORF">IEQ34_010213</name>
</gene>